<dbReference type="Proteomes" id="UP001375382">
    <property type="component" value="Unassembled WGS sequence"/>
</dbReference>
<protein>
    <submittedName>
        <fullName evidence="1">Uncharacterized protein</fullName>
    </submittedName>
</protein>
<accession>A0ABU8C9B6</accession>
<comment type="caution">
    <text evidence="1">The sequence shown here is derived from an EMBL/GenBank/DDBJ whole genome shotgun (WGS) entry which is preliminary data.</text>
</comment>
<dbReference type="RefSeq" id="WP_335736623.1">
    <property type="nucleotide sequence ID" value="NZ_JALAAR010000011.1"/>
</dbReference>
<sequence>MSYDLFMKPRNGGFSKRQFDSYFLGRKNYTLDGSQAWYQNEVTGVYFVFEYHEQADDDNEEYFPIAFNMNYFRPTFFVKEAEPEVREFILEFDLKVDDPQTHGMGSGDFNSEKFTSGWLYGNEFGYQSILKDHPEVISLPTEQLEAVWSWNIQKERLQEEVEEDVFVPSIMLLNYKGRAVTACVWPDAIPAIIPPVDILLIGRNELAPRRLFKKVEDVAISPWSDIQPLLERHKSKMQGQAYYLFYQSVPTEIRKCVQSLKPVDRQTLARLSIDQVLNRELVKKYVA</sequence>
<gene>
    <name evidence="1" type="ORF">MN202_13320</name>
</gene>
<reference evidence="1 2" key="1">
    <citation type="journal article" date="2023" name="Ecotoxicol. Environ. Saf.">
        <title>Mercury remediation potential of mercury-resistant strain Rheinheimera metallidurans sp. nov. isolated from a municipal waste dumping site.</title>
        <authorList>
            <person name="Yadav V."/>
            <person name="Manjhi A."/>
            <person name="Vadakedath N."/>
        </authorList>
    </citation>
    <scope>NUCLEOTIDE SEQUENCE [LARGE SCALE GENOMIC DNA]</scope>
    <source>
        <strain evidence="1 2">E-49</strain>
    </source>
</reference>
<dbReference type="EMBL" id="JALAAR010000011">
    <property type="protein sequence ID" value="MEH8018215.1"/>
    <property type="molecule type" value="Genomic_DNA"/>
</dbReference>
<proteinExistence type="predicted"/>
<evidence type="ECO:0000313" key="1">
    <source>
        <dbReference type="EMBL" id="MEH8018215.1"/>
    </source>
</evidence>
<organism evidence="1 2">
    <name type="scientific">Rheinheimera muenzenbergensis</name>
    <dbReference type="NCBI Taxonomy" id="1193628"/>
    <lineage>
        <taxon>Bacteria</taxon>
        <taxon>Pseudomonadati</taxon>
        <taxon>Pseudomonadota</taxon>
        <taxon>Gammaproteobacteria</taxon>
        <taxon>Chromatiales</taxon>
        <taxon>Chromatiaceae</taxon>
        <taxon>Rheinheimera</taxon>
    </lineage>
</organism>
<name>A0ABU8C9B6_9GAMM</name>
<keyword evidence="2" id="KW-1185">Reference proteome</keyword>
<evidence type="ECO:0000313" key="2">
    <source>
        <dbReference type="Proteomes" id="UP001375382"/>
    </source>
</evidence>